<proteinExistence type="predicted"/>
<organism evidence="2 3">
    <name type="scientific">Exidia glandulosa HHB12029</name>
    <dbReference type="NCBI Taxonomy" id="1314781"/>
    <lineage>
        <taxon>Eukaryota</taxon>
        <taxon>Fungi</taxon>
        <taxon>Dikarya</taxon>
        <taxon>Basidiomycota</taxon>
        <taxon>Agaricomycotina</taxon>
        <taxon>Agaricomycetes</taxon>
        <taxon>Auriculariales</taxon>
        <taxon>Exidiaceae</taxon>
        <taxon>Exidia</taxon>
    </lineage>
</organism>
<feature type="transmembrane region" description="Helical" evidence="1">
    <location>
        <begin position="124"/>
        <end position="145"/>
    </location>
</feature>
<dbReference type="OrthoDB" id="10524455at2759"/>
<dbReference type="AlphaFoldDB" id="A0A165FT99"/>
<name>A0A165FT99_EXIGL</name>
<evidence type="ECO:0000256" key="1">
    <source>
        <dbReference type="SAM" id="Phobius"/>
    </source>
</evidence>
<dbReference type="InParanoid" id="A0A165FT99"/>
<accession>A0A165FT99</accession>
<keyword evidence="1" id="KW-1133">Transmembrane helix</keyword>
<dbReference type="EMBL" id="KV426071">
    <property type="protein sequence ID" value="KZV89495.1"/>
    <property type="molecule type" value="Genomic_DNA"/>
</dbReference>
<sequence>MASSYPRSFTRSGTQAHTTCLLLDAALERCGGAPSSSDLDASAHTNACCDFEIKHLTQACWACTSTQSNDASCASASRDADVALGMSICSSRSSISLSSRQYENAQPAPVTMVHTGLSYDNNTLFLVTFFGVATILALGVFSFLVHRWRRAQPYAKGEKRRAFLDLTEGFTPIEERARSGTPEPRNPWVQFQPDLPTVEPPPRARTPTPGQQMFEIPRRTSLLLTPTPSRDAFLLTSPPAALMGPQRRTTH</sequence>
<keyword evidence="1" id="KW-0472">Membrane</keyword>
<reference evidence="2 3" key="1">
    <citation type="journal article" date="2016" name="Mol. Biol. Evol.">
        <title>Comparative Genomics of Early-Diverging Mushroom-Forming Fungi Provides Insights into the Origins of Lignocellulose Decay Capabilities.</title>
        <authorList>
            <person name="Nagy L.G."/>
            <person name="Riley R."/>
            <person name="Tritt A."/>
            <person name="Adam C."/>
            <person name="Daum C."/>
            <person name="Floudas D."/>
            <person name="Sun H."/>
            <person name="Yadav J.S."/>
            <person name="Pangilinan J."/>
            <person name="Larsson K.H."/>
            <person name="Matsuura K."/>
            <person name="Barry K."/>
            <person name="Labutti K."/>
            <person name="Kuo R."/>
            <person name="Ohm R.A."/>
            <person name="Bhattacharya S.S."/>
            <person name="Shirouzu T."/>
            <person name="Yoshinaga Y."/>
            <person name="Martin F.M."/>
            <person name="Grigoriev I.V."/>
            <person name="Hibbett D.S."/>
        </authorList>
    </citation>
    <scope>NUCLEOTIDE SEQUENCE [LARGE SCALE GENOMIC DNA]</scope>
    <source>
        <strain evidence="2 3">HHB12029</strain>
    </source>
</reference>
<dbReference type="Proteomes" id="UP000077266">
    <property type="component" value="Unassembled WGS sequence"/>
</dbReference>
<evidence type="ECO:0000313" key="3">
    <source>
        <dbReference type="Proteomes" id="UP000077266"/>
    </source>
</evidence>
<keyword evidence="1" id="KW-0812">Transmembrane</keyword>
<gene>
    <name evidence="2" type="ORF">EXIGLDRAFT_751122</name>
</gene>
<protein>
    <submittedName>
        <fullName evidence="2">Uncharacterized protein</fullName>
    </submittedName>
</protein>
<keyword evidence="3" id="KW-1185">Reference proteome</keyword>
<evidence type="ECO:0000313" key="2">
    <source>
        <dbReference type="EMBL" id="KZV89495.1"/>
    </source>
</evidence>